<evidence type="ECO:0000313" key="2">
    <source>
        <dbReference type="Proteomes" id="UP000424003"/>
    </source>
</evidence>
<evidence type="ECO:0000313" key="1">
    <source>
        <dbReference type="EMBL" id="QGJ89424.1"/>
    </source>
</evidence>
<dbReference type="Proteomes" id="UP000424003">
    <property type="component" value="Segment"/>
</dbReference>
<protein>
    <submittedName>
        <fullName evidence="1">Uncharacterized protein</fullName>
    </submittedName>
</protein>
<sequence>MAQHPEPPRAPDETRVWSPTLGRYLPDLSGGLMKPLGHDGLHHPLRLDADPPVSPDLGAIIAAETRRITDAADQAIEDGVTDDIVAALRAKGWTCIPPAEPDPLPNIGDTCCGSCPGATCYVDQITGERE</sequence>
<proteinExistence type="predicted"/>
<organism evidence="1 2">
    <name type="scientific">Microbacterium phage Ariadne</name>
    <dbReference type="NCBI Taxonomy" id="2656546"/>
    <lineage>
        <taxon>Viruses</taxon>
        <taxon>Duplodnaviria</taxon>
        <taxon>Heunggongvirae</taxon>
        <taxon>Uroviricota</taxon>
        <taxon>Caudoviricetes</taxon>
        <taxon>Hodgkinviridae</taxon>
        <taxon>Metamorphoovirus</taxon>
        <taxon>Metamorphoovirus ariadne</taxon>
    </lineage>
</organism>
<dbReference type="EMBL" id="MN585986">
    <property type="protein sequence ID" value="QGJ89424.1"/>
    <property type="molecule type" value="Genomic_DNA"/>
</dbReference>
<dbReference type="KEGG" id="vg:80005528"/>
<gene>
    <name evidence="1" type="primary">19</name>
    <name evidence="1" type="ORF">PBI_ARIADNE_19</name>
</gene>
<name>A0A649VB44_9CAUD</name>
<reference evidence="1 2" key="1">
    <citation type="submission" date="2019-10" db="EMBL/GenBank/DDBJ databases">
        <authorList>
            <person name="Mahalingam V.A."/>
            <person name="Aull H.A."/>
            <person name="Garlena R.A."/>
            <person name="Russell D.A."/>
            <person name="Pope W.H."/>
            <person name="Jacobs-Sera D."/>
            <person name="Hatfull G.F."/>
        </authorList>
    </citation>
    <scope>NUCLEOTIDE SEQUENCE [LARGE SCALE GENOMIC DNA]</scope>
</reference>
<keyword evidence="2" id="KW-1185">Reference proteome</keyword>
<dbReference type="GeneID" id="80005528"/>
<accession>A0A649VB44</accession>
<dbReference type="RefSeq" id="YP_010751855.1">
    <property type="nucleotide sequence ID" value="NC_073374.1"/>
</dbReference>